<organism evidence="5 6">
    <name type="scientific">candidate division WOR_3 bacterium SM23_60</name>
    <dbReference type="NCBI Taxonomy" id="1703780"/>
    <lineage>
        <taxon>Bacteria</taxon>
        <taxon>Bacteria division WOR-3</taxon>
    </lineage>
</organism>
<dbReference type="PANTHER" id="PTHR40447:SF1">
    <property type="entry name" value="ANAEROBIC SULFITE REDUCTASE SUBUNIT A"/>
    <property type="match status" value="1"/>
</dbReference>
<comment type="caution">
    <text evidence="5">The sequence shown here is derived from an EMBL/GenBank/DDBJ whole genome shotgun (WGS) entry which is preliminary data.</text>
</comment>
<dbReference type="InterPro" id="IPR017900">
    <property type="entry name" value="4Fe4S_Fe_S_CS"/>
</dbReference>
<dbReference type="GO" id="GO:0051536">
    <property type="term" value="F:iron-sulfur cluster binding"/>
    <property type="evidence" value="ECO:0007669"/>
    <property type="project" value="UniProtKB-KW"/>
</dbReference>
<sequence length="334" mass="38498">MKLYLLPSSNLLDFFSRLAKDGSVFYPVLEEEKTHIARFDTDKTFEPNFNRIRTAENIKHFFFPSRDVVATFPEDTQKKASKQYIVGVKNCDLRGIDVYDKVFLQWEPADPIYQQRRDNTIVISADCPQPEDCCFCTLVGLKPYAEGVSDINMTPVSAGLLFEVLTERGEGVMSTAKDLFTEVGKEQEKERDAIRKEAVKKLSTINERNFKDDIGNRVDKASNEAMRDARNDCVECHSCLHVCPTCYCFLLSDHKKGKDVERVRTWDACYYAAYARVGGGANPRSKLDDRFWNRFQCKFNYFNQYENFYACSGCGRCFRGCSAKIDIREILWKL</sequence>
<dbReference type="EMBL" id="LJUO01000164">
    <property type="protein sequence ID" value="KPK68507.1"/>
    <property type="molecule type" value="Genomic_DNA"/>
</dbReference>
<reference evidence="5 6" key="1">
    <citation type="journal article" date="2015" name="Microbiome">
        <title>Genomic resolution of linkages in carbon, nitrogen, and sulfur cycling among widespread estuary sediment bacteria.</title>
        <authorList>
            <person name="Baker B.J."/>
            <person name="Lazar C.S."/>
            <person name="Teske A.P."/>
            <person name="Dick G.J."/>
        </authorList>
    </citation>
    <scope>NUCLEOTIDE SEQUENCE [LARGE SCALE GENOMIC DNA]</scope>
    <source>
        <strain evidence="5">SM23_60</strain>
    </source>
</reference>
<evidence type="ECO:0000313" key="5">
    <source>
        <dbReference type="EMBL" id="KPK68507.1"/>
    </source>
</evidence>
<dbReference type="PROSITE" id="PS00198">
    <property type="entry name" value="4FE4S_FER_1"/>
    <property type="match status" value="1"/>
</dbReference>
<dbReference type="InterPro" id="IPR017896">
    <property type="entry name" value="4Fe4S_Fe-S-bd"/>
</dbReference>
<dbReference type="Pfam" id="PF17179">
    <property type="entry name" value="Fer4_22"/>
    <property type="match status" value="1"/>
</dbReference>
<keyword evidence="3" id="KW-0411">Iron-sulfur</keyword>
<feature type="domain" description="4Fe-4S ferredoxin-type" evidence="4">
    <location>
        <begin position="223"/>
        <end position="254"/>
    </location>
</feature>
<dbReference type="AlphaFoldDB" id="A0A0S8G8M1"/>
<name>A0A0S8G8M1_UNCW3</name>
<keyword evidence="1" id="KW-0479">Metal-binding</keyword>
<keyword evidence="2" id="KW-0408">Iron</keyword>
<dbReference type="SUPFAM" id="SSF46548">
    <property type="entry name" value="alpha-helical ferredoxin"/>
    <property type="match status" value="1"/>
</dbReference>
<evidence type="ECO:0000256" key="3">
    <source>
        <dbReference type="ARBA" id="ARBA00023014"/>
    </source>
</evidence>
<dbReference type="PANTHER" id="PTHR40447">
    <property type="entry name" value="ANAEROBIC SULFITE REDUCTASE SUBUNIT A"/>
    <property type="match status" value="1"/>
</dbReference>
<evidence type="ECO:0000256" key="1">
    <source>
        <dbReference type="ARBA" id="ARBA00022723"/>
    </source>
</evidence>
<evidence type="ECO:0000313" key="6">
    <source>
        <dbReference type="Proteomes" id="UP000051096"/>
    </source>
</evidence>
<evidence type="ECO:0000256" key="2">
    <source>
        <dbReference type="ARBA" id="ARBA00023004"/>
    </source>
</evidence>
<protein>
    <recommendedName>
        <fullName evidence="4">4Fe-4S ferredoxin-type domain-containing protein</fullName>
    </recommendedName>
</protein>
<dbReference type="GO" id="GO:0046872">
    <property type="term" value="F:metal ion binding"/>
    <property type="evidence" value="ECO:0007669"/>
    <property type="project" value="UniProtKB-KW"/>
</dbReference>
<evidence type="ECO:0000259" key="4">
    <source>
        <dbReference type="PROSITE" id="PS51379"/>
    </source>
</evidence>
<accession>A0A0S8G8M1</accession>
<dbReference type="PROSITE" id="PS51379">
    <property type="entry name" value="4FE4S_FER_2"/>
    <property type="match status" value="1"/>
</dbReference>
<gene>
    <name evidence="5" type="ORF">AMJ87_11810</name>
</gene>
<dbReference type="Proteomes" id="UP000051096">
    <property type="component" value="Unassembled WGS sequence"/>
</dbReference>
<proteinExistence type="predicted"/>